<evidence type="ECO:0000313" key="2">
    <source>
        <dbReference type="Proteomes" id="UP001222680"/>
    </source>
</evidence>
<accession>A0ABY8GDR6</accession>
<protein>
    <submittedName>
        <fullName evidence="1">Uncharacterized protein</fullName>
    </submittedName>
</protein>
<sequence>MMAIKMQKLATRRAHVNPWEAHPLGVPFIDNDYHFMLLDSSAIAPAGEHAGTTPALPVFE</sequence>
<organism evidence="1 2">
    <name type="scientific">Edwardsiella ictaluri</name>
    <dbReference type="NCBI Taxonomy" id="67780"/>
    <lineage>
        <taxon>Bacteria</taxon>
        <taxon>Pseudomonadati</taxon>
        <taxon>Pseudomonadota</taxon>
        <taxon>Gammaproteobacteria</taxon>
        <taxon>Enterobacterales</taxon>
        <taxon>Hafniaceae</taxon>
        <taxon>Edwardsiella</taxon>
    </lineage>
</organism>
<reference evidence="1 2" key="1">
    <citation type="submission" date="2022-02" db="EMBL/GenBank/DDBJ databases">
        <title>Phenotypic, genotypic and serological characterization of Edwardsiella ictaluri from catfish and ornamental fish species.</title>
        <authorList>
            <person name="Rose D."/>
            <person name="Tekedar H.C."/>
            <person name="Waldbieser G.C."/>
            <person name="Aarattuthodi S."/>
            <person name="Griffin M.J."/>
        </authorList>
    </citation>
    <scope>NUCLEOTIDE SEQUENCE [LARGE SCALE GENOMIC DNA]</scope>
    <source>
        <strain evidence="1 2">13 TAL-140 K3</strain>
    </source>
</reference>
<dbReference type="EMBL" id="CP092014">
    <property type="protein sequence ID" value="WFN95535.1"/>
    <property type="molecule type" value="Genomic_DNA"/>
</dbReference>
<gene>
    <name evidence="1" type="ORF">MAY91_11300</name>
</gene>
<evidence type="ECO:0000313" key="1">
    <source>
        <dbReference type="EMBL" id="WFN95535.1"/>
    </source>
</evidence>
<dbReference type="Proteomes" id="UP001222680">
    <property type="component" value="Chromosome"/>
</dbReference>
<keyword evidence="2" id="KW-1185">Reference proteome</keyword>
<proteinExistence type="predicted"/>
<dbReference type="RefSeq" id="WP_128574016.1">
    <property type="nucleotide sequence ID" value="NZ_CP113159.1"/>
</dbReference>
<name>A0ABY8GDR6_EDWIC</name>